<evidence type="ECO:0000313" key="2">
    <source>
        <dbReference type="EMBL" id="QNO58165.1"/>
    </source>
</evidence>
<reference evidence="2" key="1">
    <citation type="submission" date="2020-06" db="EMBL/GenBank/DDBJ databases">
        <title>Unique genomic features of the anaerobic methanotrophic archaea.</title>
        <authorList>
            <person name="Chadwick G.L."/>
            <person name="Skennerton C.T."/>
            <person name="Laso-Perez R."/>
            <person name="Leu A.O."/>
            <person name="Speth D.R."/>
            <person name="Yu H."/>
            <person name="Morgan-Lang C."/>
            <person name="Hatzenpichler R."/>
            <person name="Goudeau D."/>
            <person name="Malmstrom R."/>
            <person name="Brazelton W.J."/>
            <person name="Woyke T."/>
            <person name="Hallam S.J."/>
            <person name="Tyson G.W."/>
            <person name="Wegener G."/>
            <person name="Boetius A."/>
            <person name="Orphan V."/>
        </authorList>
    </citation>
    <scope>NUCLEOTIDE SEQUENCE</scope>
</reference>
<dbReference type="PANTHER" id="PTHR43717:SF1">
    <property type="entry name" value="ANAEROBIC NITRIC OXIDE REDUCTASE FLAVORUBREDOXIN"/>
    <property type="match status" value="1"/>
</dbReference>
<dbReference type="GO" id="GO:0009055">
    <property type="term" value="F:electron transfer activity"/>
    <property type="evidence" value="ECO:0007669"/>
    <property type="project" value="InterPro"/>
</dbReference>
<dbReference type="InterPro" id="IPR001226">
    <property type="entry name" value="Flavodoxin_CS"/>
</dbReference>
<proteinExistence type="predicted"/>
<evidence type="ECO:0000259" key="1">
    <source>
        <dbReference type="PROSITE" id="PS50902"/>
    </source>
</evidence>
<protein>
    <submittedName>
        <fullName evidence="2">NAD(P)H dehydrogenase (Quinone)</fullName>
        <ecNumber evidence="2">1.6.5.2</ecNumber>
    </submittedName>
</protein>
<accession>A0A7G9ZD31</accession>
<dbReference type="GO" id="GO:0010181">
    <property type="term" value="F:FMN binding"/>
    <property type="evidence" value="ECO:0007669"/>
    <property type="project" value="InterPro"/>
</dbReference>
<dbReference type="EMBL" id="MT631715">
    <property type="protein sequence ID" value="QNO58165.1"/>
    <property type="molecule type" value="Genomic_DNA"/>
</dbReference>
<dbReference type="EC" id="1.6.5.2" evidence="2"/>
<dbReference type="InterPro" id="IPR029039">
    <property type="entry name" value="Flavoprotein-like_sf"/>
</dbReference>
<organism evidence="2">
    <name type="scientific">Candidatus Methanophaga sp. ANME-1 ERB7</name>
    <dbReference type="NCBI Taxonomy" id="2759913"/>
    <lineage>
        <taxon>Archaea</taxon>
        <taxon>Methanobacteriati</taxon>
        <taxon>Methanobacteriota</taxon>
        <taxon>Stenosarchaea group</taxon>
        <taxon>Methanomicrobia</taxon>
        <taxon>Candidatus Methanophagales</taxon>
        <taxon>Candidatus Methanophagaceae</taxon>
        <taxon>Candidatus Methanophaga</taxon>
    </lineage>
</organism>
<dbReference type="AlphaFoldDB" id="A0A7G9ZD31"/>
<dbReference type="PROSITE" id="PS00201">
    <property type="entry name" value="FLAVODOXIN"/>
    <property type="match status" value="1"/>
</dbReference>
<dbReference type="Gene3D" id="3.40.50.360">
    <property type="match status" value="1"/>
</dbReference>
<keyword evidence="2" id="KW-0560">Oxidoreductase</keyword>
<dbReference type="CDD" id="cd00133">
    <property type="entry name" value="PTS_IIB"/>
    <property type="match status" value="1"/>
</dbReference>
<dbReference type="SUPFAM" id="SSF52218">
    <property type="entry name" value="Flavoproteins"/>
    <property type="match status" value="1"/>
</dbReference>
<sequence>MAKAIIIYETRSGNTEMMAKAIETGLKEAGVEVERKKAARANEDDLKDVDAVVLGSPTYVRNLIAAMKTFLFVMDKADLKGKVGAAFGSYGWSGESIEILTETMKNLAEMNVIEPGLRIKRGPTEKGLEECREFGKKIAERIK</sequence>
<dbReference type="PROSITE" id="PS50902">
    <property type="entry name" value="FLAVODOXIN_LIKE"/>
    <property type="match status" value="1"/>
</dbReference>
<dbReference type="Pfam" id="PF00258">
    <property type="entry name" value="Flavodoxin_1"/>
    <property type="match status" value="1"/>
</dbReference>
<dbReference type="GO" id="GO:0003955">
    <property type="term" value="F:NAD(P)H dehydrogenase (quinone) activity"/>
    <property type="evidence" value="ECO:0007669"/>
    <property type="project" value="UniProtKB-EC"/>
</dbReference>
<name>A0A7G9ZD31_9EURY</name>
<feature type="domain" description="Flavodoxin-like" evidence="1">
    <location>
        <begin position="4"/>
        <end position="139"/>
    </location>
</feature>
<dbReference type="PANTHER" id="PTHR43717">
    <property type="entry name" value="ANAEROBIC NITRIC OXIDE REDUCTASE FLAVORUBREDOXIN"/>
    <property type="match status" value="1"/>
</dbReference>
<dbReference type="InterPro" id="IPR008254">
    <property type="entry name" value="Flavodoxin/NO_synth"/>
</dbReference>
<gene>
    <name evidence="2" type="ORF">ACBHHCEK_00033</name>
</gene>